<evidence type="ECO:0000256" key="4">
    <source>
        <dbReference type="ARBA" id="ARBA00022980"/>
    </source>
</evidence>
<evidence type="ECO:0000313" key="10">
    <source>
        <dbReference type="EMBL" id="OGY64452.1"/>
    </source>
</evidence>
<dbReference type="PROSITE" id="PS50823">
    <property type="entry name" value="KH_TYPE_2"/>
    <property type="match status" value="1"/>
</dbReference>
<comment type="similarity">
    <text evidence="1 8">Belongs to the universal ribosomal protein uS3 family.</text>
</comment>
<dbReference type="SUPFAM" id="SSF54821">
    <property type="entry name" value="Ribosomal protein S3 C-terminal domain"/>
    <property type="match status" value="1"/>
</dbReference>
<protein>
    <recommendedName>
        <fullName evidence="7 8">Small ribosomal subunit protein uS3</fullName>
    </recommendedName>
</protein>
<dbReference type="InterPro" id="IPR015946">
    <property type="entry name" value="KH_dom-like_a/b"/>
</dbReference>
<accession>A0A1G1ZIP6</accession>
<dbReference type="Pfam" id="PF07650">
    <property type="entry name" value="KH_2"/>
    <property type="match status" value="1"/>
</dbReference>
<evidence type="ECO:0000313" key="11">
    <source>
        <dbReference type="Proteomes" id="UP000177960"/>
    </source>
</evidence>
<dbReference type="InterPro" id="IPR057258">
    <property type="entry name" value="Ribosomal_uS3"/>
</dbReference>
<dbReference type="GO" id="GO:0006412">
    <property type="term" value="P:translation"/>
    <property type="evidence" value="ECO:0007669"/>
    <property type="project" value="UniProtKB-UniRule"/>
</dbReference>
<dbReference type="Pfam" id="PF00189">
    <property type="entry name" value="Ribosomal_S3_C"/>
    <property type="match status" value="1"/>
</dbReference>
<evidence type="ECO:0000256" key="6">
    <source>
        <dbReference type="ARBA" id="ARBA00024998"/>
    </source>
</evidence>
<evidence type="ECO:0000256" key="8">
    <source>
        <dbReference type="HAMAP-Rule" id="MF_01309"/>
    </source>
</evidence>
<dbReference type="HAMAP" id="MF_01309_B">
    <property type="entry name" value="Ribosomal_uS3_B"/>
    <property type="match status" value="1"/>
</dbReference>
<dbReference type="InterPro" id="IPR001351">
    <property type="entry name" value="Ribosomal_uS3_C"/>
</dbReference>
<keyword evidence="5 8" id="KW-0687">Ribonucleoprotein</keyword>
<dbReference type="Gene3D" id="3.30.300.20">
    <property type="match status" value="1"/>
</dbReference>
<feature type="domain" description="KH type-2" evidence="9">
    <location>
        <begin position="38"/>
        <end position="117"/>
    </location>
</feature>
<evidence type="ECO:0000259" key="9">
    <source>
        <dbReference type="PROSITE" id="PS50823"/>
    </source>
</evidence>
<sequence>MGQKIRPNSFRLGISSDWASKWFLDKKAPRRLEEDVVIRKIINERISSAGIDKIGIERTVSNCRIFIKVAKPGLVIGRGGKGIEELTKAIESALLKLSKKYKKTEKSSLSLNVEELKRTDVSAKVTSQQIAWDLEKRLPYRRTMKKYLEGILRNREAQGAKIRLSGRLDGNEIARREWLGKGRLPLTTLRSNIDFGESTAYTTYGTVGIKVWIYKGEIQ</sequence>
<dbReference type="GO" id="GO:0019843">
    <property type="term" value="F:rRNA binding"/>
    <property type="evidence" value="ECO:0007669"/>
    <property type="project" value="UniProtKB-UniRule"/>
</dbReference>
<evidence type="ECO:0000256" key="1">
    <source>
        <dbReference type="ARBA" id="ARBA00010761"/>
    </source>
</evidence>
<dbReference type="AlphaFoldDB" id="A0A1G1ZIP6"/>
<dbReference type="GO" id="GO:0022627">
    <property type="term" value="C:cytosolic small ribosomal subunit"/>
    <property type="evidence" value="ECO:0007669"/>
    <property type="project" value="TreeGrafter"/>
</dbReference>
<dbReference type="CDD" id="cd02412">
    <property type="entry name" value="KH-II_30S_S3"/>
    <property type="match status" value="1"/>
</dbReference>
<evidence type="ECO:0000256" key="7">
    <source>
        <dbReference type="ARBA" id="ARBA00035257"/>
    </source>
</evidence>
<dbReference type="FunFam" id="3.30.300.20:FF:000001">
    <property type="entry name" value="30S ribosomal protein S3"/>
    <property type="match status" value="1"/>
</dbReference>
<evidence type="ECO:0000256" key="2">
    <source>
        <dbReference type="ARBA" id="ARBA00022730"/>
    </source>
</evidence>
<keyword evidence="2 8" id="KW-0699">rRNA-binding</keyword>
<dbReference type="PANTHER" id="PTHR11760:SF19">
    <property type="entry name" value="SMALL RIBOSOMAL SUBUNIT PROTEIN US3C"/>
    <property type="match status" value="1"/>
</dbReference>
<dbReference type="NCBIfam" id="TIGR01009">
    <property type="entry name" value="rpsC_bact"/>
    <property type="match status" value="1"/>
</dbReference>
<proteinExistence type="inferred from homology"/>
<dbReference type="SUPFAM" id="SSF54814">
    <property type="entry name" value="Prokaryotic type KH domain (KH-domain type II)"/>
    <property type="match status" value="1"/>
</dbReference>
<gene>
    <name evidence="8" type="primary">rpsC</name>
    <name evidence="10" type="ORF">A3B92_02905</name>
</gene>
<dbReference type="GO" id="GO:0003729">
    <property type="term" value="F:mRNA binding"/>
    <property type="evidence" value="ECO:0007669"/>
    <property type="project" value="UniProtKB-UniRule"/>
</dbReference>
<evidence type="ECO:0000256" key="3">
    <source>
        <dbReference type="ARBA" id="ARBA00022884"/>
    </source>
</evidence>
<dbReference type="InterPro" id="IPR005704">
    <property type="entry name" value="Ribosomal_uS3_bac-typ"/>
</dbReference>
<keyword evidence="3 8" id="KW-0694">RNA-binding</keyword>
<dbReference type="InterPro" id="IPR004044">
    <property type="entry name" value="KH_dom_type_2"/>
</dbReference>
<dbReference type="Gene3D" id="3.30.1140.32">
    <property type="entry name" value="Ribosomal protein S3, C-terminal domain"/>
    <property type="match status" value="1"/>
</dbReference>
<comment type="caution">
    <text evidence="10">The sequence shown here is derived from an EMBL/GenBank/DDBJ whole genome shotgun (WGS) entry which is preliminary data.</text>
</comment>
<dbReference type="STRING" id="1798404.A3B92_02905"/>
<comment type="function">
    <text evidence="6 8">Binds the lower part of the 30S subunit head. Binds mRNA in the 70S ribosome, positioning it for translation.</text>
</comment>
<name>A0A1G1ZIP6_9BACT</name>
<comment type="subunit">
    <text evidence="8">Part of the 30S ribosomal subunit. Forms a tight complex with proteins S10 and S14.</text>
</comment>
<organism evidence="10 11">
    <name type="scientific">Candidatus Harrisonbacteria bacterium RIFCSPHIGHO2_02_FULL_42_16</name>
    <dbReference type="NCBI Taxonomy" id="1798404"/>
    <lineage>
        <taxon>Bacteria</taxon>
        <taxon>Candidatus Harrisoniibacteriota</taxon>
    </lineage>
</organism>
<dbReference type="GO" id="GO:0003735">
    <property type="term" value="F:structural constituent of ribosome"/>
    <property type="evidence" value="ECO:0007669"/>
    <property type="project" value="InterPro"/>
</dbReference>
<evidence type="ECO:0000256" key="5">
    <source>
        <dbReference type="ARBA" id="ARBA00023274"/>
    </source>
</evidence>
<dbReference type="Proteomes" id="UP000177960">
    <property type="component" value="Unassembled WGS sequence"/>
</dbReference>
<dbReference type="PANTHER" id="PTHR11760">
    <property type="entry name" value="30S/40S RIBOSOMAL PROTEIN S3"/>
    <property type="match status" value="1"/>
</dbReference>
<dbReference type="InterPro" id="IPR036419">
    <property type="entry name" value="Ribosomal_S3_C_sf"/>
</dbReference>
<dbReference type="InterPro" id="IPR009019">
    <property type="entry name" value="KH_sf_prok-type"/>
</dbReference>
<keyword evidence="4 8" id="KW-0689">Ribosomal protein</keyword>
<reference evidence="10 11" key="1">
    <citation type="journal article" date="2016" name="Nat. Commun.">
        <title>Thousands of microbial genomes shed light on interconnected biogeochemical processes in an aquifer system.</title>
        <authorList>
            <person name="Anantharaman K."/>
            <person name="Brown C.T."/>
            <person name="Hug L.A."/>
            <person name="Sharon I."/>
            <person name="Castelle C.J."/>
            <person name="Probst A.J."/>
            <person name="Thomas B.C."/>
            <person name="Singh A."/>
            <person name="Wilkins M.J."/>
            <person name="Karaoz U."/>
            <person name="Brodie E.L."/>
            <person name="Williams K.H."/>
            <person name="Hubbard S.S."/>
            <person name="Banfield J.F."/>
        </authorList>
    </citation>
    <scope>NUCLEOTIDE SEQUENCE [LARGE SCALE GENOMIC DNA]</scope>
</reference>
<dbReference type="EMBL" id="MHJG01000003">
    <property type="protein sequence ID" value="OGY64452.1"/>
    <property type="molecule type" value="Genomic_DNA"/>
</dbReference>